<dbReference type="RefSeq" id="WP_136737219.1">
    <property type="nucleotide sequence ID" value="NZ_SWDB01000041.1"/>
</dbReference>
<name>A0A4U1B1P0_9GAMM</name>
<dbReference type="OrthoDB" id="9801227at2"/>
<dbReference type="InterPro" id="IPR014710">
    <property type="entry name" value="RmlC-like_jellyroll"/>
</dbReference>
<comment type="caution">
    <text evidence="2">The sequence shown here is derived from an EMBL/GenBank/DDBJ whole genome shotgun (WGS) entry which is preliminary data.</text>
</comment>
<feature type="domain" description="ChrR-like cupin" evidence="1">
    <location>
        <begin position="11"/>
        <end position="111"/>
    </location>
</feature>
<dbReference type="AlphaFoldDB" id="A0A4U1B1P0"/>
<gene>
    <name evidence="2" type="ORF">E8M12_15710</name>
</gene>
<dbReference type="SUPFAM" id="SSF51182">
    <property type="entry name" value="RmlC-like cupins"/>
    <property type="match status" value="2"/>
</dbReference>
<organism evidence="2 3">
    <name type="scientific">Thalassotalea mangrovi</name>
    <dbReference type="NCBI Taxonomy" id="2572245"/>
    <lineage>
        <taxon>Bacteria</taxon>
        <taxon>Pseudomonadati</taxon>
        <taxon>Pseudomonadota</taxon>
        <taxon>Gammaproteobacteria</taxon>
        <taxon>Alteromonadales</taxon>
        <taxon>Colwelliaceae</taxon>
        <taxon>Thalassotalea</taxon>
    </lineage>
</organism>
<protein>
    <submittedName>
        <fullName evidence="2">Cupin</fullName>
    </submittedName>
</protein>
<evidence type="ECO:0000313" key="2">
    <source>
        <dbReference type="EMBL" id="TKB43199.1"/>
    </source>
</evidence>
<accession>A0A4U1B1P0</accession>
<dbReference type="Gene3D" id="2.60.120.10">
    <property type="entry name" value="Jelly Rolls"/>
    <property type="match status" value="1"/>
</dbReference>
<reference evidence="2 3" key="1">
    <citation type="submission" date="2019-04" db="EMBL/GenBank/DDBJ databases">
        <title>Thalassotalea guangxiensis sp. nov., isolated from sediment of the coastal wetland.</title>
        <authorList>
            <person name="Zheng S."/>
            <person name="Zhang D."/>
        </authorList>
    </citation>
    <scope>NUCLEOTIDE SEQUENCE [LARGE SCALE GENOMIC DNA]</scope>
    <source>
        <strain evidence="2 3">ZS-4</strain>
    </source>
</reference>
<dbReference type="CDD" id="cd20303">
    <property type="entry name" value="cupin_ChrR_1"/>
    <property type="match status" value="2"/>
</dbReference>
<dbReference type="InterPro" id="IPR011051">
    <property type="entry name" value="RmlC_Cupin_sf"/>
</dbReference>
<proteinExistence type="predicted"/>
<evidence type="ECO:0000259" key="1">
    <source>
        <dbReference type="Pfam" id="PF12973"/>
    </source>
</evidence>
<dbReference type="Pfam" id="PF12973">
    <property type="entry name" value="Cupin_7"/>
    <property type="match status" value="2"/>
</dbReference>
<dbReference type="Proteomes" id="UP000307999">
    <property type="component" value="Unassembled WGS sequence"/>
</dbReference>
<keyword evidence="3" id="KW-1185">Reference proteome</keyword>
<dbReference type="EMBL" id="SWDB01000041">
    <property type="protein sequence ID" value="TKB43199.1"/>
    <property type="molecule type" value="Genomic_DNA"/>
</dbReference>
<sequence length="217" mass="24513">MTLNLDRSIRLAINTSEMEWESSPAQGVFRKKLEREGVESGLTTSLVKYDKETAFAPHPHPNGEEIFVLEGVFEDEHGKYPKGAYFRNPPGSQHAPKSPQGCELFVKLNQFQTGDNQLVRIQTAEQTWLPGLVDGLSVMPLHSFATEHTALVRWQPGTHFQPHVHPGGEEIFVLDGMFEDEFGQYPKGTWLRSPPYSKHNPFSEQGCIIFVKTGYML</sequence>
<evidence type="ECO:0000313" key="3">
    <source>
        <dbReference type="Proteomes" id="UP000307999"/>
    </source>
</evidence>
<feature type="domain" description="ChrR-like cupin" evidence="1">
    <location>
        <begin position="117"/>
        <end position="216"/>
    </location>
</feature>
<dbReference type="InterPro" id="IPR025979">
    <property type="entry name" value="ChrR-like_cupin_dom"/>
</dbReference>